<evidence type="ECO:0000313" key="1">
    <source>
        <dbReference type="EMBL" id="GGK97901.1"/>
    </source>
</evidence>
<reference evidence="1" key="1">
    <citation type="journal article" date="2014" name="Int. J. Syst. Evol. Microbiol.">
        <title>Complete genome sequence of Corynebacterium casei LMG S-19264T (=DSM 44701T), isolated from a smear-ripened cheese.</title>
        <authorList>
            <consortium name="US DOE Joint Genome Institute (JGI-PGF)"/>
            <person name="Walter F."/>
            <person name="Albersmeier A."/>
            <person name="Kalinowski J."/>
            <person name="Ruckert C."/>
        </authorList>
    </citation>
    <scope>NUCLEOTIDE SEQUENCE</scope>
    <source>
        <strain evidence="1">CGMCC 4.7299</strain>
    </source>
</reference>
<gene>
    <name evidence="1" type="ORF">GCM10012284_35160</name>
</gene>
<comment type="caution">
    <text evidence="1">The sequence shown here is derived from an EMBL/GenBank/DDBJ whole genome shotgun (WGS) entry which is preliminary data.</text>
</comment>
<dbReference type="AlphaFoldDB" id="A0A8J3C2H7"/>
<name>A0A8J3C2H7_9ACTN</name>
<dbReference type="Proteomes" id="UP000656042">
    <property type="component" value="Unassembled WGS sequence"/>
</dbReference>
<accession>A0A8J3C2H7</accession>
<keyword evidence="2" id="KW-1185">Reference proteome</keyword>
<sequence length="113" mass="12070">MTGAEVTSAQAVWESWFRAFLTIHQAWPDAVEVACPDGDGGRMRVGYLADPDTRLGTAMAWCDKCRRGIYISRVSVPEGAPMAGFEASAAEQASVVPPDLELFDPDPAPPSTA</sequence>
<organism evidence="1 2">
    <name type="scientific">Mangrovihabitans endophyticus</name>
    <dbReference type="NCBI Taxonomy" id="1751298"/>
    <lineage>
        <taxon>Bacteria</taxon>
        <taxon>Bacillati</taxon>
        <taxon>Actinomycetota</taxon>
        <taxon>Actinomycetes</taxon>
        <taxon>Micromonosporales</taxon>
        <taxon>Micromonosporaceae</taxon>
        <taxon>Mangrovihabitans</taxon>
    </lineage>
</organism>
<dbReference type="EMBL" id="BMMX01000015">
    <property type="protein sequence ID" value="GGK97901.1"/>
    <property type="molecule type" value="Genomic_DNA"/>
</dbReference>
<reference evidence="1" key="2">
    <citation type="submission" date="2020-09" db="EMBL/GenBank/DDBJ databases">
        <authorList>
            <person name="Sun Q."/>
            <person name="Zhou Y."/>
        </authorList>
    </citation>
    <scope>NUCLEOTIDE SEQUENCE</scope>
    <source>
        <strain evidence="1">CGMCC 4.7299</strain>
    </source>
</reference>
<protein>
    <submittedName>
        <fullName evidence="1">Uncharacterized protein</fullName>
    </submittedName>
</protein>
<evidence type="ECO:0000313" key="2">
    <source>
        <dbReference type="Proteomes" id="UP000656042"/>
    </source>
</evidence>
<proteinExistence type="predicted"/>